<dbReference type="AlphaFoldDB" id="A0A914PCD3"/>
<proteinExistence type="predicted"/>
<feature type="compositionally biased region" description="Polar residues" evidence="1">
    <location>
        <begin position="166"/>
        <end position="181"/>
    </location>
</feature>
<dbReference type="WBParaSite" id="PDA_v2.g12391.t1">
    <property type="protein sequence ID" value="PDA_v2.g12391.t1"/>
    <property type="gene ID" value="PDA_v2.g12391"/>
</dbReference>
<dbReference type="Proteomes" id="UP000887578">
    <property type="component" value="Unplaced"/>
</dbReference>
<evidence type="ECO:0000313" key="2">
    <source>
        <dbReference type="Proteomes" id="UP000887578"/>
    </source>
</evidence>
<evidence type="ECO:0000313" key="3">
    <source>
        <dbReference type="WBParaSite" id="PDA_v2.g12391.t1"/>
    </source>
</evidence>
<feature type="region of interest" description="Disordered" evidence="1">
    <location>
        <begin position="25"/>
        <end position="44"/>
    </location>
</feature>
<organism evidence="2 3">
    <name type="scientific">Panagrolaimus davidi</name>
    <dbReference type="NCBI Taxonomy" id="227884"/>
    <lineage>
        <taxon>Eukaryota</taxon>
        <taxon>Metazoa</taxon>
        <taxon>Ecdysozoa</taxon>
        <taxon>Nematoda</taxon>
        <taxon>Chromadorea</taxon>
        <taxon>Rhabditida</taxon>
        <taxon>Tylenchina</taxon>
        <taxon>Panagrolaimomorpha</taxon>
        <taxon>Panagrolaimoidea</taxon>
        <taxon>Panagrolaimidae</taxon>
        <taxon>Panagrolaimus</taxon>
    </lineage>
</organism>
<accession>A0A914PCD3</accession>
<sequence length="328" mass="37079">MKDSFEIPRQQSDKTVPEVMNFKASQKLLDPKKNSTSPATVSSAPRDIHKNLLNESLSVEKVEHKMHEIVHKPVRAVLIKEYEKKVDEFVCKPENLTNLQNKIYSRELILLLREINKNFHLVPCPLSEDELKRIGIDRSTMYTPLSRGQKPKFQGRAKGRGRGGNVNASWGRNSNFTQKKSPSVPMITAPINEYKDFEDSSVADSAALDAELGIDAPLADKEKQPTADVKEVSSSGDETLSFDLEVKTCKKAFKMKLKCLQPADIDELVKLMIEHNSKMKIPTVYLEQCFIHFCENLKGSQENERQTVSKLILKCLQNLAYKNAFGNA</sequence>
<feature type="region of interest" description="Disordered" evidence="1">
    <location>
        <begin position="145"/>
        <end position="182"/>
    </location>
</feature>
<reference evidence="3" key="1">
    <citation type="submission" date="2022-11" db="UniProtKB">
        <authorList>
            <consortium name="WormBaseParasite"/>
        </authorList>
    </citation>
    <scope>IDENTIFICATION</scope>
</reference>
<feature type="compositionally biased region" description="Basic residues" evidence="1">
    <location>
        <begin position="149"/>
        <end position="161"/>
    </location>
</feature>
<evidence type="ECO:0000256" key="1">
    <source>
        <dbReference type="SAM" id="MobiDB-lite"/>
    </source>
</evidence>
<keyword evidence="2" id="KW-1185">Reference proteome</keyword>
<protein>
    <submittedName>
        <fullName evidence="3">Uncharacterized protein</fullName>
    </submittedName>
</protein>
<name>A0A914PCD3_9BILA</name>
<feature type="compositionally biased region" description="Polar residues" evidence="1">
    <location>
        <begin position="34"/>
        <end position="43"/>
    </location>
</feature>